<evidence type="ECO:0000256" key="4">
    <source>
        <dbReference type="ARBA" id="ARBA00022801"/>
    </source>
</evidence>
<dbReference type="GO" id="GO:0004222">
    <property type="term" value="F:metalloendopeptidase activity"/>
    <property type="evidence" value="ECO:0007669"/>
    <property type="project" value="UniProtKB-EC"/>
</dbReference>
<dbReference type="Gene3D" id="3.40.390.10">
    <property type="entry name" value="Collagenase (Catalytic Domain)"/>
    <property type="match status" value="1"/>
</dbReference>
<feature type="domain" description="Oligopeptidase A N-terminal" evidence="12">
    <location>
        <begin position="60"/>
        <end position="187"/>
    </location>
</feature>
<dbReference type="Gene3D" id="1.10.1370.10">
    <property type="entry name" value="Neurolysin, domain 3"/>
    <property type="match status" value="1"/>
</dbReference>
<dbReference type="InterPro" id="IPR045090">
    <property type="entry name" value="Pept_M3A_M3B"/>
</dbReference>
<gene>
    <name evidence="13" type="ORF">PGLA1383_LOCUS15859</name>
</gene>
<evidence type="ECO:0000259" key="12">
    <source>
        <dbReference type="Pfam" id="PF19310"/>
    </source>
</evidence>
<feature type="domain" description="Peptidase M3A/M3B catalytic" evidence="11">
    <location>
        <begin position="269"/>
        <end position="744"/>
    </location>
</feature>
<evidence type="ECO:0000256" key="1">
    <source>
        <dbReference type="ARBA" id="ARBA00006040"/>
    </source>
</evidence>
<feature type="chain" id="PRO_5032827875" description="oligopeptidase A" evidence="10">
    <location>
        <begin position="26"/>
        <end position="755"/>
    </location>
</feature>
<protein>
    <recommendedName>
        <fullName evidence="8">oligopeptidase A</fullName>
        <ecNumber evidence="8">3.4.24.70</ecNumber>
    </recommendedName>
</protein>
<dbReference type="SUPFAM" id="SSF55486">
    <property type="entry name" value="Metalloproteases ('zincins'), catalytic domain"/>
    <property type="match status" value="1"/>
</dbReference>
<evidence type="ECO:0000259" key="11">
    <source>
        <dbReference type="Pfam" id="PF01432"/>
    </source>
</evidence>
<dbReference type="EMBL" id="CAJNNV010009480">
    <property type="protein sequence ID" value="CAE8597414.1"/>
    <property type="molecule type" value="Genomic_DNA"/>
</dbReference>
<dbReference type="Pfam" id="PF19310">
    <property type="entry name" value="TOP_N"/>
    <property type="match status" value="1"/>
</dbReference>
<dbReference type="Proteomes" id="UP000654075">
    <property type="component" value="Unassembled WGS sequence"/>
</dbReference>
<dbReference type="CDD" id="cd06456">
    <property type="entry name" value="M3A_DCP"/>
    <property type="match status" value="1"/>
</dbReference>
<dbReference type="PANTHER" id="PTHR11804">
    <property type="entry name" value="PROTEASE M3 THIMET OLIGOPEPTIDASE-RELATED"/>
    <property type="match status" value="1"/>
</dbReference>
<dbReference type="GO" id="GO:0006518">
    <property type="term" value="P:peptide metabolic process"/>
    <property type="evidence" value="ECO:0007669"/>
    <property type="project" value="TreeGrafter"/>
</dbReference>
<keyword evidence="10" id="KW-0732">Signal</keyword>
<evidence type="ECO:0000256" key="2">
    <source>
        <dbReference type="ARBA" id="ARBA00022670"/>
    </source>
</evidence>
<comment type="catalytic activity">
    <reaction evidence="7">
        <text>Hydrolysis of oligopeptides, with broad specificity. Gly or Ala commonly occur as P1 or P1' residues, but more distant residues are also important, as is shown by the fact that Z-Gly-Pro-Gly-|-Gly-Pro-Ala is cleaved, but not Z-(Gly)(5).</text>
        <dbReference type="EC" id="3.4.24.70"/>
    </reaction>
</comment>
<evidence type="ECO:0000256" key="9">
    <source>
        <dbReference type="RuleBase" id="RU003435"/>
    </source>
</evidence>
<evidence type="ECO:0000256" key="6">
    <source>
        <dbReference type="ARBA" id="ARBA00023049"/>
    </source>
</evidence>
<organism evidence="13 14">
    <name type="scientific">Polarella glacialis</name>
    <name type="common">Dinoflagellate</name>
    <dbReference type="NCBI Taxonomy" id="89957"/>
    <lineage>
        <taxon>Eukaryota</taxon>
        <taxon>Sar</taxon>
        <taxon>Alveolata</taxon>
        <taxon>Dinophyceae</taxon>
        <taxon>Suessiales</taxon>
        <taxon>Suessiaceae</taxon>
        <taxon>Polarella</taxon>
    </lineage>
</organism>
<dbReference type="GO" id="GO:0006508">
    <property type="term" value="P:proteolysis"/>
    <property type="evidence" value="ECO:0007669"/>
    <property type="project" value="UniProtKB-KW"/>
</dbReference>
<keyword evidence="4 9" id="KW-0378">Hydrolase</keyword>
<keyword evidence="2 9" id="KW-0645">Protease</keyword>
<comment type="caution">
    <text evidence="13">The sequence shown here is derived from an EMBL/GenBank/DDBJ whole genome shotgun (WGS) entry which is preliminary data.</text>
</comment>
<dbReference type="OrthoDB" id="534666at2759"/>
<evidence type="ECO:0000256" key="5">
    <source>
        <dbReference type="ARBA" id="ARBA00022833"/>
    </source>
</evidence>
<reference evidence="13" key="1">
    <citation type="submission" date="2021-02" db="EMBL/GenBank/DDBJ databases">
        <authorList>
            <person name="Dougan E. K."/>
            <person name="Rhodes N."/>
            <person name="Thang M."/>
            <person name="Chan C."/>
        </authorList>
    </citation>
    <scope>NUCLEOTIDE SEQUENCE</scope>
</reference>
<dbReference type="GO" id="GO:0046872">
    <property type="term" value="F:metal ion binding"/>
    <property type="evidence" value="ECO:0007669"/>
    <property type="project" value="UniProtKB-UniRule"/>
</dbReference>
<dbReference type="Pfam" id="PF01432">
    <property type="entry name" value="Peptidase_M3"/>
    <property type="match status" value="1"/>
</dbReference>
<dbReference type="EC" id="3.4.24.70" evidence="8"/>
<sequence>MWFLMRLLSPLLAVTVAFHFSYALALRHAAPVPNPLLANTALPQLARVTPDQVKPAVQSTLQVAEKSLTDLEQALSSKPKEDEGPVPCEQILPPLLELYDSYGKPWGLFTHLRSVRDSPQLRAIEDELRPAVVAFGQRLSQSKPIYSALARLNQSSSFASLTEAQQRAVRSELLDRKLGGVALEGAQAEEFNKLQRELSELSSNFSTNVLDAQAAWNMTLTSKDEVKGIPARALEGAADAARKAGHQKATAEDGPWLVSLDGTVLDPVLSYCENRELRETMFRASATVASSGPHDNSEVLKKILQIRQQNAELLGFSNYDELSLATKMASHDAVTKLLQEVKDAARPAAQKDDLELRDFARSGAEVDGQKLPALEDLQKWDHFFYSQRLLLARYAVDREALRVYFPFPAAIKGLQGLTHRLFGVTLEPVHGEVAAAAKWHADVELFQVARGKELMGYVMVDPFSRPGEKRAGGWMQQLVSREQRPSKQPRLPVAAVMTNFPQPQEGKPSLLSLEEVSTLFHEFGHAMQHVLTVQNESSVSGINGIEWDAVEVASQFMEYWVDYDRQTLFSMARHYETGEPLPEESYKKLLVAKNFRSGTGLLGQVYLATMDLRLHEGYKEGEDPDGIAKAVGREVLINPPLPEGRPLCSFSHIFDGGYAAGYYSYLWSQVLSADAFNAFDTAGNLTVTQALVNFGAQDSKGEDAVEKLGRRWASTVLADGGGRAPEKVFIDFLGRQPSAAALLHYSGLDLPGALV</sequence>
<keyword evidence="6 9" id="KW-0482">Metalloprotease</keyword>
<keyword evidence="5 9" id="KW-0862">Zinc</keyword>
<name>A0A813EE26_POLGL</name>
<dbReference type="InterPro" id="IPR001567">
    <property type="entry name" value="Pept_M3A_M3B_dom"/>
</dbReference>
<comment type="similarity">
    <text evidence="1 9">Belongs to the peptidase M3 family.</text>
</comment>
<dbReference type="InterPro" id="IPR024077">
    <property type="entry name" value="Neurolysin/TOP_dom2"/>
</dbReference>
<dbReference type="InterPro" id="IPR045666">
    <property type="entry name" value="OpdA_N"/>
</dbReference>
<keyword evidence="14" id="KW-1185">Reference proteome</keyword>
<evidence type="ECO:0000256" key="8">
    <source>
        <dbReference type="ARBA" id="ARBA00026100"/>
    </source>
</evidence>
<dbReference type="PANTHER" id="PTHR11804:SF83">
    <property type="entry name" value="LD37516P"/>
    <property type="match status" value="1"/>
</dbReference>
<feature type="signal peptide" evidence="10">
    <location>
        <begin position="1"/>
        <end position="25"/>
    </location>
</feature>
<dbReference type="AlphaFoldDB" id="A0A813EE26"/>
<evidence type="ECO:0000256" key="3">
    <source>
        <dbReference type="ARBA" id="ARBA00022723"/>
    </source>
</evidence>
<dbReference type="InterPro" id="IPR034005">
    <property type="entry name" value="M3A_DCP"/>
</dbReference>
<proteinExistence type="inferred from homology"/>
<accession>A0A813EE26</accession>
<evidence type="ECO:0000313" key="13">
    <source>
        <dbReference type="EMBL" id="CAE8597414.1"/>
    </source>
</evidence>
<evidence type="ECO:0000256" key="7">
    <source>
        <dbReference type="ARBA" id="ARBA00024603"/>
    </source>
</evidence>
<evidence type="ECO:0000313" key="14">
    <source>
        <dbReference type="Proteomes" id="UP000654075"/>
    </source>
</evidence>
<evidence type="ECO:0000256" key="10">
    <source>
        <dbReference type="SAM" id="SignalP"/>
    </source>
</evidence>
<keyword evidence="3 9" id="KW-0479">Metal-binding</keyword>
<comment type="cofactor">
    <cofactor evidence="9">
        <name>Zn(2+)</name>
        <dbReference type="ChEBI" id="CHEBI:29105"/>
    </cofactor>
    <text evidence="9">Binds 1 zinc ion.</text>
</comment>
<dbReference type="InterPro" id="IPR024079">
    <property type="entry name" value="MetalloPept_cat_dom_sf"/>
</dbReference>